<sequence length="136" mass="13889">MAFQRELLQSADGAGPSLRAASARGEAARRQASSAQAARLAGPVGGARPQGQLFARLAGLAQQSGFAPADAQLLQDALATDFERSPHFLSDEARAALNAPSRDTLRKARAVLSLVSSKLGLKSPSEGTVAHATGAA</sequence>
<protein>
    <submittedName>
        <fullName evidence="2">Uncharacterized protein</fullName>
    </submittedName>
</protein>
<evidence type="ECO:0000256" key="1">
    <source>
        <dbReference type="SAM" id="MobiDB-lite"/>
    </source>
</evidence>
<evidence type="ECO:0000313" key="3">
    <source>
        <dbReference type="Proteomes" id="UP001189429"/>
    </source>
</evidence>
<evidence type="ECO:0000313" key="2">
    <source>
        <dbReference type="EMBL" id="CAK0896214.1"/>
    </source>
</evidence>
<feature type="region of interest" description="Disordered" evidence="1">
    <location>
        <begin position="1"/>
        <end position="45"/>
    </location>
</feature>
<organism evidence="2 3">
    <name type="scientific">Prorocentrum cordatum</name>
    <dbReference type="NCBI Taxonomy" id="2364126"/>
    <lineage>
        <taxon>Eukaryota</taxon>
        <taxon>Sar</taxon>
        <taxon>Alveolata</taxon>
        <taxon>Dinophyceae</taxon>
        <taxon>Prorocentrales</taxon>
        <taxon>Prorocentraceae</taxon>
        <taxon>Prorocentrum</taxon>
    </lineage>
</organism>
<dbReference type="Proteomes" id="UP001189429">
    <property type="component" value="Unassembled WGS sequence"/>
</dbReference>
<proteinExistence type="predicted"/>
<name>A0ABN9XD36_9DINO</name>
<gene>
    <name evidence="2" type="ORF">PCOR1329_LOCUS74738</name>
</gene>
<accession>A0ABN9XD36</accession>
<reference evidence="2" key="1">
    <citation type="submission" date="2023-10" db="EMBL/GenBank/DDBJ databases">
        <authorList>
            <person name="Chen Y."/>
            <person name="Shah S."/>
            <person name="Dougan E. K."/>
            <person name="Thang M."/>
            <person name="Chan C."/>
        </authorList>
    </citation>
    <scope>NUCLEOTIDE SEQUENCE [LARGE SCALE GENOMIC DNA]</scope>
</reference>
<comment type="caution">
    <text evidence="2">The sequence shown here is derived from an EMBL/GenBank/DDBJ whole genome shotgun (WGS) entry which is preliminary data.</text>
</comment>
<dbReference type="EMBL" id="CAUYUJ010020158">
    <property type="protein sequence ID" value="CAK0896214.1"/>
    <property type="molecule type" value="Genomic_DNA"/>
</dbReference>
<feature type="compositionally biased region" description="Low complexity" evidence="1">
    <location>
        <begin position="17"/>
        <end position="42"/>
    </location>
</feature>
<feature type="non-terminal residue" evidence="2">
    <location>
        <position position="136"/>
    </location>
</feature>
<keyword evidence="3" id="KW-1185">Reference proteome</keyword>